<name>A0A420AG91_SPHD1</name>
<gene>
    <name evidence="2" type="ORF">DFQ12_5300</name>
</gene>
<reference evidence="2 3" key="1">
    <citation type="submission" date="2018-09" db="EMBL/GenBank/DDBJ databases">
        <title>Genomic Encyclopedia of Type Strains, Phase III (KMG-III): the genomes of soil and plant-associated and newly described type strains.</title>
        <authorList>
            <person name="Whitman W."/>
        </authorList>
    </citation>
    <scope>NUCLEOTIDE SEQUENCE [LARGE SCALE GENOMIC DNA]</scope>
    <source>
        <strain evidence="2 3">CECT 7938</strain>
    </source>
</reference>
<evidence type="ECO:0000256" key="1">
    <source>
        <dbReference type="SAM" id="Phobius"/>
    </source>
</evidence>
<keyword evidence="1" id="KW-1133">Transmembrane helix</keyword>
<evidence type="ECO:0000313" key="3">
    <source>
        <dbReference type="Proteomes" id="UP000286246"/>
    </source>
</evidence>
<organism evidence="2 3">
    <name type="scientific">Sphingobacterium detergens</name>
    <dbReference type="NCBI Taxonomy" id="1145106"/>
    <lineage>
        <taxon>Bacteria</taxon>
        <taxon>Pseudomonadati</taxon>
        <taxon>Bacteroidota</taxon>
        <taxon>Sphingobacteriia</taxon>
        <taxon>Sphingobacteriales</taxon>
        <taxon>Sphingobacteriaceae</taxon>
        <taxon>Sphingobacterium</taxon>
    </lineage>
</organism>
<evidence type="ECO:0000313" key="2">
    <source>
        <dbReference type="EMBL" id="RKE43514.1"/>
    </source>
</evidence>
<dbReference type="AlphaFoldDB" id="A0A420AG91"/>
<keyword evidence="3" id="KW-1185">Reference proteome</keyword>
<proteinExistence type="predicted"/>
<feature type="transmembrane region" description="Helical" evidence="1">
    <location>
        <begin position="6"/>
        <end position="28"/>
    </location>
</feature>
<comment type="caution">
    <text evidence="2">The sequence shown here is derived from an EMBL/GenBank/DDBJ whole genome shotgun (WGS) entry which is preliminary data.</text>
</comment>
<keyword evidence="1" id="KW-0472">Membrane</keyword>
<protein>
    <submittedName>
        <fullName evidence="2">Uncharacterized protein</fullName>
    </submittedName>
</protein>
<dbReference type="Proteomes" id="UP000286246">
    <property type="component" value="Unassembled WGS sequence"/>
</dbReference>
<sequence length="126" mass="15312">MKARQFIWILLPLMLLQSFSTVWLWSIFELNRDYIARYECINRFNENALSCRGQCILMKKMREHEEKEQKNLESRIIDVVFINNSQNFDFKVSSLFQEDVAERSFPEYNENYSYRPIFTIFHPPLV</sequence>
<keyword evidence="1" id="KW-0812">Transmembrane</keyword>
<dbReference type="OrthoDB" id="980645at2"/>
<dbReference type="EMBL" id="RAPY01000007">
    <property type="protein sequence ID" value="RKE43514.1"/>
    <property type="molecule type" value="Genomic_DNA"/>
</dbReference>
<accession>A0A420AG91</accession>
<dbReference type="RefSeq" id="WP_120261872.1">
    <property type="nucleotide sequence ID" value="NZ_CP182813.1"/>
</dbReference>